<dbReference type="OrthoDB" id="9795973at2"/>
<dbReference type="GO" id="GO:0006260">
    <property type="term" value="P:DNA replication"/>
    <property type="evidence" value="ECO:0007669"/>
    <property type="project" value="InterPro"/>
</dbReference>
<dbReference type="Gene3D" id="3.40.50.10110">
    <property type="entry name" value="DNA polymerase III subunit chi"/>
    <property type="match status" value="1"/>
</dbReference>
<dbReference type="EMBL" id="CP033219">
    <property type="protein sequence ID" value="AZV78100.1"/>
    <property type="molecule type" value="Genomic_DNA"/>
</dbReference>
<dbReference type="Proteomes" id="UP000283063">
    <property type="component" value="Chromosome"/>
</dbReference>
<dbReference type="Pfam" id="PF04364">
    <property type="entry name" value="DNA_pol3_chi"/>
    <property type="match status" value="1"/>
</dbReference>
<evidence type="ECO:0000313" key="2">
    <source>
        <dbReference type="Proteomes" id="UP000283063"/>
    </source>
</evidence>
<dbReference type="GO" id="GO:0032298">
    <property type="term" value="P:positive regulation of DNA-templated DNA replication initiation"/>
    <property type="evidence" value="ECO:0007669"/>
    <property type="project" value="TreeGrafter"/>
</dbReference>
<keyword evidence="2" id="KW-1185">Reference proteome</keyword>
<dbReference type="GO" id="GO:0003887">
    <property type="term" value="F:DNA-directed DNA polymerase activity"/>
    <property type="evidence" value="ECO:0007669"/>
    <property type="project" value="InterPro"/>
</dbReference>
<reference evidence="1 2" key="1">
    <citation type="submission" date="2018-10" db="EMBL/GenBank/DDBJ databases">
        <title>Parasedimentitalea marina sp. nov., a psychrophilic bacterium isolated from deep seawater of the New Britain Trench.</title>
        <authorList>
            <person name="Cao J."/>
        </authorList>
    </citation>
    <scope>NUCLEOTIDE SEQUENCE [LARGE SCALE GENOMIC DNA]</scope>
    <source>
        <strain evidence="1 2">W43</strain>
    </source>
</reference>
<protein>
    <submittedName>
        <fullName evidence="1">DNA polymerase III subunit chi</fullName>
    </submittedName>
</protein>
<dbReference type="PANTHER" id="PTHR38767:SF1">
    <property type="entry name" value="DNA POLYMERASE III SUBUNIT CHI"/>
    <property type="match status" value="1"/>
</dbReference>
<dbReference type="NCBIfam" id="NF004347">
    <property type="entry name" value="PRK05728.1-4"/>
    <property type="match status" value="1"/>
</dbReference>
<dbReference type="InterPro" id="IPR007459">
    <property type="entry name" value="DNA_pol3_chi"/>
</dbReference>
<accession>A0A3T0N262</accession>
<dbReference type="SUPFAM" id="SSF102400">
    <property type="entry name" value="DNA polymerase III chi subunit"/>
    <property type="match status" value="1"/>
</dbReference>
<sequence>MGAVFFYHLTQGPLDKTLPVLLEKARGAGWRIAVRGNDPDRMGWLDERLWQGAKDSFLAHGLQGGPNDALQPVLLTTGPTAANAPECVMAVDGAPVSPEEVETMQRVCVLFDGTDLEAVQQARSQWKSLTDAGCSAQYWSEESGRWEKKAEK</sequence>
<proteinExistence type="predicted"/>
<dbReference type="KEGG" id="sedi:EBB79_09605"/>
<dbReference type="PANTHER" id="PTHR38767">
    <property type="entry name" value="DNA POLYMERASE III SUBUNIT CHI"/>
    <property type="match status" value="1"/>
</dbReference>
<dbReference type="InterPro" id="IPR036768">
    <property type="entry name" value="PolIII_chi_sf"/>
</dbReference>
<evidence type="ECO:0000313" key="1">
    <source>
        <dbReference type="EMBL" id="AZV78100.1"/>
    </source>
</evidence>
<gene>
    <name evidence="1" type="ORF">EBB79_09605</name>
</gene>
<name>A0A3T0N262_9RHOB</name>
<dbReference type="AlphaFoldDB" id="A0A3T0N262"/>
<organism evidence="1 2">
    <name type="scientific">Parasedimentitalea marina</name>
    <dbReference type="NCBI Taxonomy" id="2483033"/>
    <lineage>
        <taxon>Bacteria</taxon>
        <taxon>Pseudomonadati</taxon>
        <taxon>Pseudomonadota</taxon>
        <taxon>Alphaproteobacteria</taxon>
        <taxon>Rhodobacterales</taxon>
        <taxon>Paracoccaceae</taxon>
        <taxon>Parasedimentitalea</taxon>
    </lineage>
</organism>
<dbReference type="GO" id="GO:0003677">
    <property type="term" value="F:DNA binding"/>
    <property type="evidence" value="ECO:0007669"/>
    <property type="project" value="InterPro"/>
</dbReference>
<dbReference type="RefSeq" id="WP_127748661.1">
    <property type="nucleotide sequence ID" value="NZ_CP033219.1"/>
</dbReference>